<dbReference type="InterPro" id="IPR041238">
    <property type="entry name" value="Rap1a"/>
</dbReference>
<dbReference type="RefSeq" id="WP_109063227.1">
    <property type="nucleotide sequence ID" value="NZ_QETA01000011.1"/>
</dbReference>
<sequence>MMVEALDLEFKQSRAQRYSLRGVRHHFAAGFDTISTMKPTRILLLTLSALISTALINTSSAQVLANQKTSTYRPITGQELLDGIMKGGLADWIEDEGQRTALSTSIAMGYIQGSIDSIRGKHACLNDGILLDNLYPRVLEYLSALPRQKLTENAAMLVMEAMVQHYPCRP</sequence>
<evidence type="ECO:0000313" key="2">
    <source>
        <dbReference type="EMBL" id="PWF20886.1"/>
    </source>
</evidence>
<keyword evidence="3" id="KW-1185">Reference proteome</keyword>
<dbReference type="Pfam" id="PF18602">
    <property type="entry name" value="Rap1a"/>
    <property type="match status" value="1"/>
</dbReference>
<reference evidence="3" key="1">
    <citation type="submission" date="2018-05" db="EMBL/GenBank/DDBJ databases">
        <authorList>
            <person name="Li Y."/>
        </authorList>
    </citation>
    <scope>NUCLEOTIDE SEQUENCE [LARGE SCALE GENOMIC DNA]</scope>
    <source>
        <strain evidence="3">3d-2-2</strain>
    </source>
</reference>
<dbReference type="Gene3D" id="1.10.890.40">
    <property type="match status" value="1"/>
</dbReference>
<accession>A0A2V1JYB1</accession>
<evidence type="ECO:0000313" key="3">
    <source>
        <dbReference type="Proteomes" id="UP000245212"/>
    </source>
</evidence>
<organism evidence="2 3">
    <name type="scientific">Corticimicrobacter populi</name>
    <dbReference type="NCBI Taxonomy" id="2175229"/>
    <lineage>
        <taxon>Bacteria</taxon>
        <taxon>Pseudomonadati</taxon>
        <taxon>Pseudomonadota</taxon>
        <taxon>Betaproteobacteria</taxon>
        <taxon>Burkholderiales</taxon>
        <taxon>Alcaligenaceae</taxon>
        <taxon>Corticimicrobacter</taxon>
    </lineage>
</organism>
<feature type="domain" description="Rap1a immunity protein" evidence="1">
    <location>
        <begin position="85"/>
        <end position="168"/>
    </location>
</feature>
<protein>
    <recommendedName>
        <fullName evidence="1">Rap1a immunity protein domain-containing protein</fullName>
    </recommendedName>
</protein>
<dbReference type="Proteomes" id="UP000245212">
    <property type="component" value="Unassembled WGS sequence"/>
</dbReference>
<proteinExistence type="predicted"/>
<comment type="caution">
    <text evidence="2">The sequence shown here is derived from an EMBL/GenBank/DDBJ whole genome shotgun (WGS) entry which is preliminary data.</text>
</comment>
<dbReference type="EMBL" id="QETA01000011">
    <property type="protein sequence ID" value="PWF20886.1"/>
    <property type="molecule type" value="Genomic_DNA"/>
</dbReference>
<gene>
    <name evidence="2" type="ORF">DD235_16540</name>
</gene>
<evidence type="ECO:0000259" key="1">
    <source>
        <dbReference type="Pfam" id="PF18602"/>
    </source>
</evidence>
<dbReference type="AlphaFoldDB" id="A0A2V1JYB1"/>
<name>A0A2V1JYB1_9BURK</name>